<protein>
    <submittedName>
        <fullName evidence="1">Em1-tg19B</fullName>
    </submittedName>
</protein>
<dbReference type="AlphaFoldDB" id="Q1PPX2"/>
<organism evidence="1">
    <name type="scientific">Euplotes aediculatus</name>
    <name type="common">Ciliate</name>
    <dbReference type="NCBI Taxonomy" id="5940"/>
    <lineage>
        <taxon>Eukaryota</taxon>
        <taxon>Sar</taxon>
        <taxon>Alveolata</taxon>
        <taxon>Ciliophora</taxon>
        <taxon>Intramacronucleata</taxon>
        <taxon>Spirotrichea</taxon>
        <taxon>Hypotrichia</taxon>
        <taxon>Euplotida</taxon>
        <taxon>Euplotidae</taxon>
        <taxon>Euplotes</taxon>
    </lineage>
</organism>
<dbReference type="EMBL" id="DQ345312">
    <property type="protein sequence ID" value="ABE28394.1"/>
    <property type="molecule type" value="Genomic_DNA"/>
</dbReference>
<name>Q1PPX2_EUPAE</name>
<reference evidence="1" key="1">
    <citation type="submission" date="2005-12" db="EMBL/GenBank/DDBJ databases">
        <authorList>
            <person name="Liang X."/>
            <person name="Lv J."/>
            <person name="Zhang X."/>
            <person name="Qin P."/>
            <person name="Yang T."/>
        </authorList>
    </citation>
    <scope>NUCLEOTIDE SEQUENCE</scope>
</reference>
<gene>
    <name evidence="1" type="primary">em1-tg19B</name>
</gene>
<proteinExistence type="predicted"/>
<accession>Q1PPX2</accession>
<sequence length="139" mass="15646">MVQISYQQSALLDWLVFFVSPKCVNRNSGNFDDLEPDTRHISDSVSLSSEVLDENFVVIFCESKTTVSWNESSHFLVVLFELHSDALSNGCVWLLGFDCDLFYDDACCAWSNSEWLILGSRHCFNVSCIVPSLLSSVDS</sequence>
<evidence type="ECO:0000313" key="1">
    <source>
        <dbReference type="EMBL" id="ABE28394.1"/>
    </source>
</evidence>